<comment type="caution">
    <text evidence="2">The sequence shown here is derived from an EMBL/GenBank/DDBJ whole genome shotgun (WGS) entry which is preliminary data.</text>
</comment>
<gene>
    <name evidence="2" type="ORF">ACFO8Q_15270</name>
</gene>
<dbReference type="Pfam" id="PF13560">
    <property type="entry name" value="HTH_31"/>
    <property type="match status" value="1"/>
</dbReference>
<evidence type="ECO:0000313" key="3">
    <source>
        <dbReference type="Proteomes" id="UP001596002"/>
    </source>
</evidence>
<protein>
    <submittedName>
        <fullName evidence="2">Helix-turn-helix domain-containing protein</fullName>
    </submittedName>
</protein>
<feature type="domain" description="HTH cro/C1-type" evidence="1">
    <location>
        <begin position="10"/>
        <end position="63"/>
    </location>
</feature>
<sequence>MQASNIGALLRMCRETKGLSQQDVADHLIVDRSRISRIETGKEEPSFLEVLKIAELTDSKEFIGMYVAGKGWHRVMKLDQFLEEMHVGA</sequence>
<dbReference type="EMBL" id="JBHSHC010000112">
    <property type="protein sequence ID" value="MFC4768704.1"/>
    <property type="molecule type" value="Genomic_DNA"/>
</dbReference>
<name>A0ABV9Q4B9_9BACL</name>
<keyword evidence="3" id="KW-1185">Reference proteome</keyword>
<proteinExistence type="predicted"/>
<reference evidence="3" key="1">
    <citation type="journal article" date="2019" name="Int. J. Syst. Evol. Microbiol.">
        <title>The Global Catalogue of Microorganisms (GCM) 10K type strain sequencing project: providing services to taxonomists for standard genome sequencing and annotation.</title>
        <authorList>
            <consortium name="The Broad Institute Genomics Platform"/>
            <consortium name="The Broad Institute Genome Sequencing Center for Infectious Disease"/>
            <person name="Wu L."/>
            <person name="Ma J."/>
        </authorList>
    </citation>
    <scope>NUCLEOTIDE SEQUENCE [LARGE SCALE GENOMIC DNA]</scope>
    <source>
        <strain evidence="3">WYCCWR 12678</strain>
    </source>
</reference>
<dbReference type="Proteomes" id="UP001596002">
    <property type="component" value="Unassembled WGS sequence"/>
</dbReference>
<dbReference type="Gene3D" id="1.10.260.40">
    <property type="entry name" value="lambda repressor-like DNA-binding domains"/>
    <property type="match status" value="1"/>
</dbReference>
<dbReference type="InterPro" id="IPR001387">
    <property type="entry name" value="Cro/C1-type_HTH"/>
</dbReference>
<accession>A0ABV9Q4B9</accession>
<dbReference type="RefSeq" id="WP_380026650.1">
    <property type="nucleotide sequence ID" value="NZ_JBHSHC010000112.1"/>
</dbReference>
<organism evidence="2 3">
    <name type="scientific">Effusibacillus consociatus</name>
    <dbReference type="NCBI Taxonomy" id="1117041"/>
    <lineage>
        <taxon>Bacteria</taxon>
        <taxon>Bacillati</taxon>
        <taxon>Bacillota</taxon>
        <taxon>Bacilli</taxon>
        <taxon>Bacillales</taxon>
        <taxon>Alicyclobacillaceae</taxon>
        <taxon>Effusibacillus</taxon>
    </lineage>
</organism>
<dbReference type="InterPro" id="IPR010982">
    <property type="entry name" value="Lambda_DNA-bd_dom_sf"/>
</dbReference>
<dbReference type="CDD" id="cd00093">
    <property type="entry name" value="HTH_XRE"/>
    <property type="match status" value="1"/>
</dbReference>
<dbReference type="SMART" id="SM00530">
    <property type="entry name" value="HTH_XRE"/>
    <property type="match status" value="1"/>
</dbReference>
<evidence type="ECO:0000259" key="1">
    <source>
        <dbReference type="PROSITE" id="PS50943"/>
    </source>
</evidence>
<dbReference type="SUPFAM" id="SSF47413">
    <property type="entry name" value="lambda repressor-like DNA-binding domains"/>
    <property type="match status" value="1"/>
</dbReference>
<dbReference type="PROSITE" id="PS50943">
    <property type="entry name" value="HTH_CROC1"/>
    <property type="match status" value="1"/>
</dbReference>
<evidence type="ECO:0000313" key="2">
    <source>
        <dbReference type="EMBL" id="MFC4768704.1"/>
    </source>
</evidence>